<evidence type="ECO:0000256" key="6">
    <source>
        <dbReference type="ARBA" id="ARBA00022840"/>
    </source>
</evidence>
<dbReference type="GO" id="GO:0004072">
    <property type="term" value="F:aspartate kinase activity"/>
    <property type="evidence" value="ECO:0007669"/>
    <property type="project" value="UniProtKB-EC"/>
</dbReference>
<dbReference type="PANTHER" id="PTHR21499">
    <property type="entry name" value="ASPARTATE KINASE"/>
    <property type="match status" value="1"/>
</dbReference>
<dbReference type="SUPFAM" id="SSF55021">
    <property type="entry name" value="ACT-like"/>
    <property type="match status" value="1"/>
</dbReference>
<sequence>MRVTKQKHTVEKIGGTSMSRVHELADTLFIGSRTGDELYNRIFVVSAFGGITNLLLEHKKSGEPGVYALFSNADNDQGWSDALNTVAEAMRRAHDTVLDHPADLAAADDFVRERIEGARSCLIDLQRLCSYGHFRLASHMAVIRELLSGLGEAHSAFATALMLRRHGLDARFVDLSGWRDEGHYTLDERIAQGLSDVDLAREMPIVTGYAQCAEGLMAEFDRGYSEVTFSRIAARTGAAEAIIHKEFHLSSADPKLVGPENVVKLGHTNYDVADQLSNMGMEAVHPKAAKMLRQAGIPLRVTNAFEPEDPGTLIDEAEAGSRRVEMVTGLGVYALELFEQDMVGVKGYDSAILDVLTRHNVRIVAKTSNANTITHYLDAPLKSVRRVEHDLETLYPGATLKARNLGVVSAIGRDLSGLRVLSRGLDALEGAGIQAVAVQQTTRDVDAQFVVPRDRMDEAIRALHAMLVERDCKRPQLAA</sequence>
<dbReference type="GO" id="GO:0005829">
    <property type="term" value="C:cytosol"/>
    <property type="evidence" value="ECO:0007669"/>
    <property type="project" value="TreeGrafter"/>
</dbReference>
<evidence type="ECO:0000256" key="5">
    <source>
        <dbReference type="ARBA" id="ARBA00022777"/>
    </source>
</evidence>
<keyword evidence="3" id="KW-0808">Transferase</keyword>
<protein>
    <recommendedName>
        <fullName evidence="2">aspartate kinase</fullName>
        <ecNumber evidence="2">2.7.2.4</ecNumber>
    </recommendedName>
</protein>
<comment type="similarity">
    <text evidence="1">Belongs to the aspartokinase family.</text>
</comment>
<dbReference type="Gene3D" id="3.40.1160.10">
    <property type="entry name" value="Acetylglutamate kinase-like"/>
    <property type="match status" value="1"/>
</dbReference>
<dbReference type="InterPro" id="IPR036393">
    <property type="entry name" value="AceGlu_kinase-like_sf"/>
</dbReference>
<keyword evidence="5 9" id="KW-0418">Kinase</keyword>
<proteinExistence type="inferred from homology"/>
<gene>
    <name evidence="9" type="ORF">EV663_101403</name>
</gene>
<dbReference type="OrthoDB" id="9799110at2"/>
<evidence type="ECO:0000259" key="8">
    <source>
        <dbReference type="Pfam" id="PF00696"/>
    </source>
</evidence>
<evidence type="ECO:0000256" key="2">
    <source>
        <dbReference type="ARBA" id="ARBA00013059"/>
    </source>
</evidence>
<dbReference type="Pfam" id="PF00696">
    <property type="entry name" value="AA_kinase"/>
    <property type="match status" value="1"/>
</dbReference>
<keyword evidence="6" id="KW-0067">ATP-binding</keyword>
<dbReference type="Proteomes" id="UP000295050">
    <property type="component" value="Unassembled WGS sequence"/>
</dbReference>
<dbReference type="GO" id="GO:0005524">
    <property type="term" value="F:ATP binding"/>
    <property type="evidence" value="ECO:0007669"/>
    <property type="project" value="UniProtKB-KW"/>
</dbReference>
<dbReference type="CDD" id="cd04910">
    <property type="entry name" value="ACT_AK-Ectoine_1"/>
    <property type="match status" value="1"/>
</dbReference>
<dbReference type="AlphaFoldDB" id="A0A4V2SWP7"/>
<accession>A0A4V2SWP7</accession>
<organism evidence="9 10">
    <name type="scientific">Rhodovulum bhavnagarense</name>
    <dbReference type="NCBI Taxonomy" id="992286"/>
    <lineage>
        <taxon>Bacteria</taxon>
        <taxon>Pseudomonadati</taxon>
        <taxon>Pseudomonadota</taxon>
        <taxon>Alphaproteobacteria</taxon>
        <taxon>Rhodobacterales</taxon>
        <taxon>Paracoccaceae</taxon>
        <taxon>Rhodovulum</taxon>
    </lineage>
</organism>
<dbReference type="NCBIfam" id="NF006614">
    <property type="entry name" value="PRK09181.1"/>
    <property type="match status" value="1"/>
</dbReference>
<feature type="domain" description="Aspartate/glutamate/uridylate kinase" evidence="8">
    <location>
        <begin position="9"/>
        <end position="303"/>
    </location>
</feature>
<dbReference type="InterPro" id="IPR045865">
    <property type="entry name" value="ACT-like_dom_sf"/>
</dbReference>
<dbReference type="Gene3D" id="3.30.2130.10">
    <property type="entry name" value="VC0802-like"/>
    <property type="match status" value="1"/>
</dbReference>
<dbReference type="EMBL" id="SLXU01000001">
    <property type="protein sequence ID" value="TCP63136.1"/>
    <property type="molecule type" value="Genomic_DNA"/>
</dbReference>
<evidence type="ECO:0000256" key="1">
    <source>
        <dbReference type="ARBA" id="ARBA00010122"/>
    </source>
</evidence>
<reference evidence="9 10" key="1">
    <citation type="submission" date="2019-03" db="EMBL/GenBank/DDBJ databases">
        <title>Genomic Encyclopedia of Type Strains, Phase IV (KMG-IV): sequencing the most valuable type-strain genomes for metagenomic binning, comparative biology and taxonomic classification.</title>
        <authorList>
            <person name="Goeker M."/>
        </authorList>
    </citation>
    <scope>NUCLEOTIDE SEQUENCE [LARGE SCALE GENOMIC DNA]</scope>
    <source>
        <strain evidence="9 10">DSM 24766</strain>
    </source>
</reference>
<comment type="caution">
    <text evidence="9">The sequence shown here is derived from an EMBL/GenBank/DDBJ whole genome shotgun (WGS) entry which is preliminary data.</text>
</comment>
<keyword evidence="4" id="KW-0547">Nucleotide-binding</keyword>
<keyword evidence="10" id="KW-1185">Reference proteome</keyword>
<dbReference type="GO" id="GO:0009090">
    <property type="term" value="P:homoserine biosynthetic process"/>
    <property type="evidence" value="ECO:0007669"/>
    <property type="project" value="TreeGrafter"/>
</dbReference>
<name>A0A4V2SWP7_9RHOB</name>
<evidence type="ECO:0000313" key="10">
    <source>
        <dbReference type="Proteomes" id="UP000295050"/>
    </source>
</evidence>
<dbReference type="PANTHER" id="PTHR21499:SF3">
    <property type="entry name" value="ASPARTOKINASE"/>
    <property type="match status" value="1"/>
</dbReference>
<dbReference type="GO" id="GO:0009089">
    <property type="term" value="P:lysine biosynthetic process via diaminopimelate"/>
    <property type="evidence" value="ECO:0007669"/>
    <property type="project" value="TreeGrafter"/>
</dbReference>
<comment type="catalytic activity">
    <reaction evidence="7">
        <text>L-aspartate + ATP = 4-phospho-L-aspartate + ADP</text>
        <dbReference type="Rhea" id="RHEA:23776"/>
        <dbReference type="ChEBI" id="CHEBI:29991"/>
        <dbReference type="ChEBI" id="CHEBI:30616"/>
        <dbReference type="ChEBI" id="CHEBI:57535"/>
        <dbReference type="ChEBI" id="CHEBI:456216"/>
        <dbReference type="EC" id="2.7.2.4"/>
    </reaction>
</comment>
<evidence type="ECO:0000256" key="4">
    <source>
        <dbReference type="ARBA" id="ARBA00022741"/>
    </source>
</evidence>
<dbReference type="SUPFAM" id="SSF53633">
    <property type="entry name" value="Carbamate kinase-like"/>
    <property type="match status" value="1"/>
</dbReference>
<dbReference type="InterPro" id="IPR001048">
    <property type="entry name" value="Asp/Glu/Uridylate_kinase"/>
</dbReference>
<evidence type="ECO:0000313" key="9">
    <source>
        <dbReference type="EMBL" id="TCP63136.1"/>
    </source>
</evidence>
<dbReference type="EC" id="2.7.2.4" evidence="2"/>
<evidence type="ECO:0000256" key="7">
    <source>
        <dbReference type="ARBA" id="ARBA00047872"/>
    </source>
</evidence>
<evidence type="ECO:0000256" key="3">
    <source>
        <dbReference type="ARBA" id="ARBA00022679"/>
    </source>
</evidence>